<dbReference type="SUPFAM" id="SSF50104">
    <property type="entry name" value="Translation proteins SH3-like domain"/>
    <property type="match status" value="1"/>
</dbReference>
<dbReference type="PANTHER" id="PTHR12903">
    <property type="entry name" value="MITOCHONDRIAL RIBOSOMAL PROTEIN L24"/>
    <property type="match status" value="1"/>
</dbReference>
<dbReference type="Proteomes" id="UP001150907">
    <property type="component" value="Unassembled WGS sequence"/>
</dbReference>
<dbReference type="Gene3D" id="2.30.30.30">
    <property type="match status" value="1"/>
</dbReference>
<feature type="domain" description="KOW" evidence="5">
    <location>
        <begin position="32"/>
        <end position="59"/>
    </location>
</feature>
<comment type="similarity">
    <text evidence="1 4">Belongs to the universal ribosomal protein uL24 family.</text>
</comment>
<dbReference type="GO" id="GO:1990904">
    <property type="term" value="C:ribonucleoprotein complex"/>
    <property type="evidence" value="ECO:0007669"/>
    <property type="project" value="UniProtKB-KW"/>
</dbReference>
<protein>
    <recommendedName>
        <fullName evidence="5">KOW domain-containing protein</fullName>
    </recommendedName>
</protein>
<name>A0A9W8BFB2_9FUNG</name>
<evidence type="ECO:0000256" key="4">
    <source>
        <dbReference type="RuleBase" id="RU003477"/>
    </source>
</evidence>
<evidence type="ECO:0000256" key="2">
    <source>
        <dbReference type="ARBA" id="ARBA00022980"/>
    </source>
</evidence>
<organism evidence="6 7">
    <name type="scientific">Coemansia thaxteri</name>
    <dbReference type="NCBI Taxonomy" id="2663907"/>
    <lineage>
        <taxon>Eukaryota</taxon>
        <taxon>Fungi</taxon>
        <taxon>Fungi incertae sedis</taxon>
        <taxon>Zoopagomycota</taxon>
        <taxon>Kickxellomycotina</taxon>
        <taxon>Kickxellomycetes</taxon>
        <taxon>Kickxellales</taxon>
        <taxon>Kickxellaceae</taxon>
        <taxon>Coemansia</taxon>
    </lineage>
</organism>
<dbReference type="HAMAP" id="MF_01326_B">
    <property type="entry name" value="Ribosomal_uL24_B"/>
    <property type="match status" value="1"/>
</dbReference>
<dbReference type="GO" id="GO:0005840">
    <property type="term" value="C:ribosome"/>
    <property type="evidence" value="ECO:0007669"/>
    <property type="project" value="UniProtKB-KW"/>
</dbReference>
<dbReference type="GO" id="GO:0003723">
    <property type="term" value="F:RNA binding"/>
    <property type="evidence" value="ECO:0007669"/>
    <property type="project" value="InterPro"/>
</dbReference>
<dbReference type="NCBIfam" id="TIGR01079">
    <property type="entry name" value="rplX_bact"/>
    <property type="match status" value="1"/>
</dbReference>
<reference evidence="6" key="1">
    <citation type="submission" date="2022-07" db="EMBL/GenBank/DDBJ databases">
        <title>Phylogenomic reconstructions and comparative analyses of Kickxellomycotina fungi.</title>
        <authorList>
            <person name="Reynolds N.K."/>
            <person name="Stajich J.E."/>
            <person name="Barry K."/>
            <person name="Grigoriev I.V."/>
            <person name="Crous P."/>
            <person name="Smith M.E."/>
        </authorList>
    </citation>
    <scope>NUCLEOTIDE SEQUENCE</scope>
    <source>
        <strain evidence="6">IMI 214461</strain>
    </source>
</reference>
<evidence type="ECO:0000313" key="7">
    <source>
        <dbReference type="Proteomes" id="UP001150907"/>
    </source>
</evidence>
<dbReference type="InterPro" id="IPR003256">
    <property type="entry name" value="Ribosomal_uL24"/>
</dbReference>
<evidence type="ECO:0000259" key="5">
    <source>
        <dbReference type="SMART" id="SM00739"/>
    </source>
</evidence>
<gene>
    <name evidence="6" type="ORF">H4R26_002218</name>
</gene>
<evidence type="ECO:0000256" key="3">
    <source>
        <dbReference type="ARBA" id="ARBA00023274"/>
    </source>
</evidence>
<evidence type="ECO:0000256" key="1">
    <source>
        <dbReference type="ARBA" id="ARBA00010618"/>
    </source>
</evidence>
<keyword evidence="3 4" id="KW-0687">Ribonucleoprotein</keyword>
<dbReference type="Pfam" id="PF00467">
    <property type="entry name" value="KOW"/>
    <property type="match status" value="1"/>
</dbReference>
<evidence type="ECO:0000313" key="6">
    <source>
        <dbReference type="EMBL" id="KAJ2004969.1"/>
    </source>
</evidence>
<dbReference type="AlphaFoldDB" id="A0A9W8BFB2"/>
<dbReference type="InterPro" id="IPR005824">
    <property type="entry name" value="KOW"/>
</dbReference>
<dbReference type="OrthoDB" id="359154at2759"/>
<dbReference type="GO" id="GO:0003735">
    <property type="term" value="F:structural constituent of ribosome"/>
    <property type="evidence" value="ECO:0007669"/>
    <property type="project" value="InterPro"/>
</dbReference>
<dbReference type="Pfam" id="PF17136">
    <property type="entry name" value="ribosomal_L24"/>
    <property type="match status" value="1"/>
</dbReference>
<dbReference type="InterPro" id="IPR014722">
    <property type="entry name" value="Rib_uL2_dom2"/>
</dbReference>
<dbReference type="InterPro" id="IPR041988">
    <property type="entry name" value="Ribosomal_uL24_KOW"/>
</dbReference>
<dbReference type="EMBL" id="JANBQF010000125">
    <property type="protein sequence ID" value="KAJ2004969.1"/>
    <property type="molecule type" value="Genomic_DNA"/>
</dbReference>
<accession>A0A9W8BFB2</accession>
<keyword evidence="2 4" id="KW-0689">Ribosomal protein</keyword>
<dbReference type="CDD" id="cd06089">
    <property type="entry name" value="KOW_RPL26"/>
    <property type="match status" value="1"/>
</dbReference>
<dbReference type="PROSITE" id="PS01108">
    <property type="entry name" value="RIBOSOMAL_L24"/>
    <property type="match status" value="1"/>
</dbReference>
<proteinExistence type="inferred from homology"/>
<dbReference type="InterPro" id="IPR008991">
    <property type="entry name" value="Translation_prot_SH3-like_sf"/>
</dbReference>
<dbReference type="SMART" id="SM00739">
    <property type="entry name" value="KOW"/>
    <property type="match status" value="1"/>
</dbReference>
<sequence length="190" mass="21466">MRLHRSILKATSPRVMPRDRSLRADLRLKKWKVVKGDKVMVITGKDRGNTGTVTEVVRSTNRVYVRGLNLASKNVPKTQESPTGKIQKEMPIHVSNVALLDPSTNQPTKVRLASFVDPDTGVKEKRRYAMGTGTHIPKNVDLSYQKSWKDGAFDTEPDVVSKVTFHSVPGIPPFPEDVMREINNRYKKLF</sequence>
<keyword evidence="7" id="KW-1185">Reference proteome</keyword>
<dbReference type="GO" id="GO:0006412">
    <property type="term" value="P:translation"/>
    <property type="evidence" value="ECO:0007669"/>
    <property type="project" value="InterPro"/>
</dbReference>
<dbReference type="InterPro" id="IPR005825">
    <property type="entry name" value="Ribosomal_uL24_CS"/>
</dbReference>
<comment type="caution">
    <text evidence="6">The sequence shown here is derived from an EMBL/GenBank/DDBJ whole genome shotgun (WGS) entry which is preliminary data.</text>
</comment>
<dbReference type="InterPro" id="IPR057264">
    <property type="entry name" value="Ribosomal_uL24_C"/>
</dbReference>